<keyword evidence="1" id="KW-0812">Transmembrane</keyword>
<evidence type="ECO:0000313" key="2">
    <source>
        <dbReference type="EMBL" id="MFC0544002.1"/>
    </source>
</evidence>
<protein>
    <submittedName>
        <fullName evidence="2">Uncharacterized protein</fullName>
    </submittedName>
</protein>
<feature type="transmembrane region" description="Helical" evidence="1">
    <location>
        <begin position="50"/>
        <end position="69"/>
    </location>
</feature>
<sequence length="135" mass="13785">MSCALEACSPARPLPVALWLTVPVLFTATVLGLLAAACLVLGVGDGSVPLSTPVFGAAAAVTAALHPGVSWGRRERLRRAARGYPAVVLAAGIAVCWLSVPDLLAVTIGAPAAVASVALCVWERSDYQLSSDHRA</sequence>
<evidence type="ECO:0000313" key="3">
    <source>
        <dbReference type="Proteomes" id="UP001589810"/>
    </source>
</evidence>
<dbReference type="EMBL" id="JBHLUD010000007">
    <property type="protein sequence ID" value="MFC0544002.1"/>
    <property type="molecule type" value="Genomic_DNA"/>
</dbReference>
<feature type="transmembrane region" description="Helical" evidence="1">
    <location>
        <begin position="81"/>
        <end position="100"/>
    </location>
</feature>
<evidence type="ECO:0000256" key="1">
    <source>
        <dbReference type="SAM" id="Phobius"/>
    </source>
</evidence>
<keyword evidence="1" id="KW-0472">Membrane</keyword>
<accession>A0ABV6MV91</accession>
<proteinExistence type="predicted"/>
<reference evidence="2 3" key="1">
    <citation type="submission" date="2024-09" db="EMBL/GenBank/DDBJ databases">
        <authorList>
            <person name="Sun Q."/>
            <person name="Mori K."/>
        </authorList>
    </citation>
    <scope>NUCLEOTIDE SEQUENCE [LARGE SCALE GENOMIC DNA]</scope>
    <source>
        <strain evidence="2 3">TBRC 1432</strain>
    </source>
</reference>
<dbReference type="RefSeq" id="WP_273935484.1">
    <property type="nucleotide sequence ID" value="NZ_CP097263.1"/>
</dbReference>
<keyword evidence="3" id="KW-1185">Reference proteome</keyword>
<comment type="caution">
    <text evidence="2">The sequence shown here is derived from an EMBL/GenBank/DDBJ whole genome shotgun (WGS) entry which is preliminary data.</text>
</comment>
<feature type="transmembrane region" description="Helical" evidence="1">
    <location>
        <begin position="16"/>
        <end position="44"/>
    </location>
</feature>
<name>A0ABV6MV91_9PSEU</name>
<keyword evidence="1" id="KW-1133">Transmembrane helix</keyword>
<organism evidence="2 3">
    <name type="scientific">Kutzneria chonburiensis</name>
    <dbReference type="NCBI Taxonomy" id="1483604"/>
    <lineage>
        <taxon>Bacteria</taxon>
        <taxon>Bacillati</taxon>
        <taxon>Actinomycetota</taxon>
        <taxon>Actinomycetes</taxon>
        <taxon>Pseudonocardiales</taxon>
        <taxon>Pseudonocardiaceae</taxon>
        <taxon>Kutzneria</taxon>
    </lineage>
</organism>
<dbReference type="Proteomes" id="UP001589810">
    <property type="component" value="Unassembled WGS sequence"/>
</dbReference>
<gene>
    <name evidence="2" type="ORF">ACFFH7_21030</name>
</gene>